<protein>
    <submittedName>
        <fullName evidence="2">Uncharacterized protein</fullName>
    </submittedName>
</protein>
<comment type="caution">
    <text evidence="2">The sequence shown here is derived from an EMBL/GenBank/DDBJ whole genome shotgun (WGS) entry which is preliminary data.</text>
</comment>
<evidence type="ECO:0000313" key="3">
    <source>
        <dbReference type="Proteomes" id="UP001311915"/>
    </source>
</evidence>
<name>A0AAV9KAS9_9SOLN</name>
<sequence length="112" mass="12042">MIVADPDLNDTAKTEGTILRDPQYIRSHGWPHTTRSRGRMEYYFPSSQPRAGFGASNGGRTGVRGGGRGGKGGDNRGGRGSGRTNQSSDRGNGLDRGTSIEHDDSHMVMDIH</sequence>
<feature type="compositionally biased region" description="Basic and acidic residues" evidence="1">
    <location>
        <begin position="98"/>
        <end position="112"/>
    </location>
</feature>
<organism evidence="2 3">
    <name type="scientific">Solanum pinnatisectum</name>
    <name type="common">tansyleaf nightshade</name>
    <dbReference type="NCBI Taxonomy" id="50273"/>
    <lineage>
        <taxon>Eukaryota</taxon>
        <taxon>Viridiplantae</taxon>
        <taxon>Streptophyta</taxon>
        <taxon>Embryophyta</taxon>
        <taxon>Tracheophyta</taxon>
        <taxon>Spermatophyta</taxon>
        <taxon>Magnoliopsida</taxon>
        <taxon>eudicotyledons</taxon>
        <taxon>Gunneridae</taxon>
        <taxon>Pentapetalae</taxon>
        <taxon>asterids</taxon>
        <taxon>lamiids</taxon>
        <taxon>Solanales</taxon>
        <taxon>Solanaceae</taxon>
        <taxon>Solanoideae</taxon>
        <taxon>Solaneae</taxon>
        <taxon>Solanum</taxon>
    </lineage>
</organism>
<dbReference type="Proteomes" id="UP001311915">
    <property type="component" value="Unassembled WGS sequence"/>
</dbReference>
<feature type="compositionally biased region" description="Gly residues" evidence="1">
    <location>
        <begin position="55"/>
        <end position="70"/>
    </location>
</feature>
<reference evidence="2 3" key="1">
    <citation type="submission" date="2023-10" db="EMBL/GenBank/DDBJ databases">
        <title>Genome-Wide Identification Analysis in wild type Solanum Pinnatisectum Reveals Some Genes Defensing Phytophthora Infestans.</title>
        <authorList>
            <person name="Sun C."/>
        </authorList>
    </citation>
    <scope>NUCLEOTIDE SEQUENCE [LARGE SCALE GENOMIC DNA]</scope>
    <source>
        <strain evidence="2">LQN</strain>
        <tissue evidence="2">Leaf</tissue>
    </source>
</reference>
<dbReference type="AlphaFoldDB" id="A0AAV9KAS9"/>
<evidence type="ECO:0000313" key="2">
    <source>
        <dbReference type="EMBL" id="KAK4710297.1"/>
    </source>
</evidence>
<proteinExistence type="predicted"/>
<accession>A0AAV9KAS9</accession>
<keyword evidence="3" id="KW-1185">Reference proteome</keyword>
<gene>
    <name evidence="2" type="ORF">R3W88_004810</name>
</gene>
<feature type="region of interest" description="Disordered" evidence="1">
    <location>
        <begin position="1"/>
        <end position="112"/>
    </location>
</feature>
<evidence type="ECO:0000256" key="1">
    <source>
        <dbReference type="SAM" id="MobiDB-lite"/>
    </source>
</evidence>
<dbReference type="EMBL" id="JAWPEI010000011">
    <property type="protein sequence ID" value="KAK4710297.1"/>
    <property type="molecule type" value="Genomic_DNA"/>
</dbReference>